<sequence>MLNQINYSTFILRGGGCGMTKTNFAMQSQNNSIQTDVYDFFLSFNNYIYIIESNEQASSEIMIAIRWFIFQEENIYKINKNVQSVKKSSDLVLDGIRRLLISCQTYIRSDFFKCLYILQIKTSLSKVIFSFHLMNDERFMKCETQNYFLEIYDGLQQQMEIERNDLIQNQIELFLFLTKTSFEIAPNYSKEKEEILTGSLKVQILNYLNSYQREPVCFIKCKIFLKRDNNMKFFIKQTCCNGRQQVILKKEKYRNLVQIILQIEAIYETLVKCSINWREHYIWIQMIGKLLVFNPLLTKKKFGQLNNPLNVGLNNDLAVIQLNQLENNNINQVDGFILEDSFKGWEDFLILKQFLMNEENENTPFTMSSYLKCKLDQNQEKNFTIEKMQTLFSFLISSKLINIIKQNDESLREVIKIWKNKYCNQQFKKFKTLEIFFPSKIVKQKEQQCFLNRNC</sequence>
<evidence type="ECO:0000313" key="1">
    <source>
        <dbReference type="EMBL" id="CAD8044981.1"/>
    </source>
</evidence>
<comment type="caution">
    <text evidence="1">The sequence shown here is derived from an EMBL/GenBank/DDBJ whole genome shotgun (WGS) entry which is preliminary data.</text>
</comment>
<dbReference type="EMBL" id="CAJJDM010000006">
    <property type="protein sequence ID" value="CAD8044981.1"/>
    <property type="molecule type" value="Genomic_DNA"/>
</dbReference>
<evidence type="ECO:0000313" key="2">
    <source>
        <dbReference type="Proteomes" id="UP000688137"/>
    </source>
</evidence>
<keyword evidence="2" id="KW-1185">Reference proteome</keyword>
<accession>A0A8S1JS03</accession>
<dbReference type="Proteomes" id="UP000688137">
    <property type="component" value="Unassembled WGS sequence"/>
</dbReference>
<organism evidence="1 2">
    <name type="scientific">Paramecium primaurelia</name>
    <dbReference type="NCBI Taxonomy" id="5886"/>
    <lineage>
        <taxon>Eukaryota</taxon>
        <taxon>Sar</taxon>
        <taxon>Alveolata</taxon>
        <taxon>Ciliophora</taxon>
        <taxon>Intramacronucleata</taxon>
        <taxon>Oligohymenophorea</taxon>
        <taxon>Peniculida</taxon>
        <taxon>Parameciidae</taxon>
        <taxon>Paramecium</taxon>
    </lineage>
</organism>
<name>A0A8S1JS03_PARPR</name>
<proteinExistence type="predicted"/>
<gene>
    <name evidence="1" type="ORF">PPRIM_AZ9-3.1.T0090001</name>
</gene>
<protein>
    <submittedName>
        <fullName evidence="1">Uncharacterized protein</fullName>
    </submittedName>
</protein>
<reference evidence="1" key="1">
    <citation type="submission" date="2021-01" db="EMBL/GenBank/DDBJ databases">
        <authorList>
            <consortium name="Genoscope - CEA"/>
            <person name="William W."/>
        </authorList>
    </citation>
    <scope>NUCLEOTIDE SEQUENCE</scope>
</reference>
<dbReference type="AlphaFoldDB" id="A0A8S1JS03"/>